<gene>
    <name evidence="1" type="ORF">KIMH_01180</name>
</gene>
<dbReference type="Proteomes" id="UP001321748">
    <property type="component" value="Chromosome"/>
</dbReference>
<dbReference type="PANTHER" id="PTHR40275:SF1">
    <property type="entry name" value="SSL7038 PROTEIN"/>
    <property type="match status" value="1"/>
</dbReference>
<reference evidence="1 2" key="1">
    <citation type="journal article" date="2023" name="Microbiol. Spectr.">
        <title>Symbiosis of Carpenter Bees with Uncharacterized Lactic Acid Bacteria Showing NAD Auxotrophy.</title>
        <authorList>
            <person name="Kawasaki S."/>
            <person name="Ozawa K."/>
            <person name="Mori T."/>
            <person name="Yamamoto A."/>
            <person name="Ito M."/>
            <person name="Ohkuma M."/>
            <person name="Sakamoto M."/>
            <person name="Matsutani M."/>
        </authorList>
    </citation>
    <scope>NUCLEOTIDE SEQUENCE [LARGE SCALE GENOMIC DNA]</scope>
    <source>
        <strain evidence="1 2">KimH</strain>
    </source>
</reference>
<name>A0ABN6SFF3_9BIFI</name>
<dbReference type="PANTHER" id="PTHR40275">
    <property type="entry name" value="SSL7038 PROTEIN"/>
    <property type="match status" value="1"/>
</dbReference>
<accession>A0ABN6SFF3</accession>
<keyword evidence="2" id="KW-1185">Reference proteome</keyword>
<protein>
    <submittedName>
        <fullName evidence="1">Transcriptional regulator</fullName>
    </submittedName>
</protein>
<sequence length="104" mass="11351">MTTISEFRPEDYLNNEEDIADYLNAALEEANEFDDPRQGAAFFAREVGVAARARKKVTDIANDTQCTRQGIYKSLSAQGDPAFSTILSAIHALGGQLTVTIPAR</sequence>
<dbReference type="InterPro" id="IPR014057">
    <property type="entry name" value="HI1420"/>
</dbReference>
<evidence type="ECO:0000313" key="2">
    <source>
        <dbReference type="Proteomes" id="UP001321748"/>
    </source>
</evidence>
<dbReference type="Pfam" id="PF21716">
    <property type="entry name" value="dnstrm_HI1420"/>
    <property type="match status" value="1"/>
</dbReference>
<organism evidence="1 2">
    <name type="scientific">Bombiscardovia apis</name>
    <dbReference type="NCBI Taxonomy" id="2932182"/>
    <lineage>
        <taxon>Bacteria</taxon>
        <taxon>Bacillati</taxon>
        <taxon>Actinomycetota</taxon>
        <taxon>Actinomycetes</taxon>
        <taxon>Bifidobacteriales</taxon>
        <taxon>Bifidobacteriaceae</taxon>
        <taxon>Bombiscardovia</taxon>
    </lineage>
</organism>
<evidence type="ECO:0000313" key="1">
    <source>
        <dbReference type="EMBL" id="BDR54007.1"/>
    </source>
</evidence>
<dbReference type="RefSeq" id="WP_317643038.1">
    <property type="nucleotide sequence ID" value="NZ_AP026800.1"/>
</dbReference>
<dbReference type="EMBL" id="AP026800">
    <property type="protein sequence ID" value="BDR54007.1"/>
    <property type="molecule type" value="Genomic_DNA"/>
</dbReference>
<proteinExistence type="predicted"/>
<dbReference type="NCBIfam" id="TIGR02684">
    <property type="entry name" value="dnstrm_HI1420"/>
    <property type="match status" value="1"/>
</dbReference>